<organism evidence="12">
    <name type="scientific">Salpingoeca rosetta (strain ATCC 50818 / BSB-021)</name>
    <dbReference type="NCBI Taxonomy" id="946362"/>
    <lineage>
        <taxon>Eukaryota</taxon>
        <taxon>Choanoflagellata</taxon>
        <taxon>Craspedida</taxon>
        <taxon>Salpingoecidae</taxon>
        <taxon>Salpingoeca</taxon>
    </lineage>
</organism>
<name>F2USF1_SALR5</name>
<keyword evidence="5" id="KW-0862">Zinc</keyword>
<dbReference type="PANTHER" id="PTHR31576:SF2">
    <property type="entry name" value="TATA BOX-BINDING PROTEIN-ASSOCIATED FACTOR RNA POLYMERASE I SUBUNIT B"/>
    <property type="match status" value="1"/>
</dbReference>
<feature type="compositionally biased region" description="Low complexity" evidence="10">
    <location>
        <begin position="456"/>
        <end position="466"/>
    </location>
</feature>
<dbReference type="RefSeq" id="XP_004987929.1">
    <property type="nucleotide sequence ID" value="XM_004987872.1"/>
</dbReference>
<dbReference type="GeneID" id="16068456"/>
<evidence type="ECO:0000256" key="2">
    <source>
        <dbReference type="ARBA" id="ARBA00006899"/>
    </source>
</evidence>
<keyword evidence="6" id="KW-0805">Transcription regulation</keyword>
<keyword evidence="8" id="KW-0804">Transcription</keyword>
<dbReference type="GO" id="GO:0008270">
    <property type="term" value="F:zinc ion binding"/>
    <property type="evidence" value="ECO:0007669"/>
    <property type="project" value="UniProtKB-KW"/>
</dbReference>
<sequence length="531" mass="58004">MAICGTCGAPALGANGVCGVCGTLSQDYRHEEAEAEEFGRMRTVKVGKAKAAKTRTPDAARAHRTLHAMQMCSVILLKHQVRAVAKYLEIDESELKPVARTLWQRMLHCMMTKQNPFTLKAERIMPLEITRGVEVTLPILCIVIRLLKLPLDAGLVCFLCSNGTIPYLNALPLFPKELVKHVLQIKKIRKTTVMDAYMLHTTTDMWGRFLLGRRIPRPNYAGIACMMIRMLQLPQRLSVAATHLIREVGVGPLRPVKHPSVKQTRVKWMKEWGVTPSGSVATFIIMFVKFIYGCDNNREYMGTVRWENPRDMFRTNVEVEKLLCVPFFDGRWRGKRLSEDAHASKRRRHLERSGLVYLSKYHEVVADVDVFREDNVSGASSSSSSKKKGSANKAHSGGGGGGGGIDDSDEDADTDLEGFGAGNENDDDGDDGDDLDLNGDGGGEAAQQGLVEDDAVTGGASTGAARADGDGDGIADDDDDDDDGDDQAAANSDGRPKRRQMVVLKASDVAKKIHDPSFPNPGGPGVSRAVW</sequence>
<feature type="compositionally biased region" description="Acidic residues" evidence="10">
    <location>
        <begin position="406"/>
        <end position="416"/>
    </location>
</feature>
<evidence type="ECO:0000256" key="3">
    <source>
        <dbReference type="ARBA" id="ARBA00022723"/>
    </source>
</evidence>
<evidence type="ECO:0000313" key="11">
    <source>
        <dbReference type="EMBL" id="EGD81060.1"/>
    </source>
</evidence>
<evidence type="ECO:0000256" key="8">
    <source>
        <dbReference type="ARBA" id="ARBA00023163"/>
    </source>
</evidence>
<evidence type="ECO:0000256" key="6">
    <source>
        <dbReference type="ARBA" id="ARBA00023015"/>
    </source>
</evidence>
<feature type="compositionally biased region" description="Acidic residues" evidence="10">
    <location>
        <begin position="470"/>
        <end position="486"/>
    </location>
</feature>
<evidence type="ECO:0000256" key="5">
    <source>
        <dbReference type="ARBA" id="ARBA00022833"/>
    </source>
</evidence>
<feature type="region of interest" description="Disordered" evidence="10">
    <location>
        <begin position="375"/>
        <end position="531"/>
    </location>
</feature>
<feature type="compositionally biased region" description="Acidic residues" evidence="10">
    <location>
        <begin position="424"/>
        <end position="437"/>
    </location>
</feature>
<evidence type="ECO:0000256" key="9">
    <source>
        <dbReference type="ARBA" id="ARBA00023242"/>
    </source>
</evidence>
<dbReference type="GO" id="GO:0042790">
    <property type="term" value="P:nucleolar large rRNA transcription by RNA polymerase I"/>
    <property type="evidence" value="ECO:0007669"/>
    <property type="project" value="TreeGrafter"/>
</dbReference>
<feature type="compositionally biased region" description="Gly residues" evidence="10">
    <location>
        <begin position="396"/>
        <end position="405"/>
    </location>
</feature>
<keyword evidence="3" id="KW-0479">Metal-binding</keyword>
<comment type="subcellular location">
    <subcellularLocation>
        <location evidence="1">Nucleus</location>
        <location evidence="1">Nucleolus</location>
    </subcellularLocation>
</comment>
<dbReference type="KEGG" id="sre:PTSG_13131"/>
<reference evidence="11" key="1">
    <citation type="submission" date="2009-08" db="EMBL/GenBank/DDBJ databases">
        <title>Annotation of Salpingoeca rosetta.</title>
        <authorList>
            <consortium name="The Broad Institute Genome Sequencing Platform"/>
            <person name="Russ C."/>
            <person name="Cuomo C."/>
            <person name="Burger G."/>
            <person name="Gray M.W."/>
            <person name="Holland P.W.H."/>
            <person name="King N."/>
            <person name="Lang F.B.F."/>
            <person name="Roger A.J."/>
            <person name="Ruiz-Trillo I."/>
            <person name="Young S.K."/>
            <person name="Zeng Q."/>
            <person name="Gargeya S."/>
            <person name="Alvarado L."/>
            <person name="Berlin A."/>
            <person name="Chapman S.B."/>
            <person name="Chen Z."/>
            <person name="Freedman E."/>
            <person name="Gellesch M."/>
            <person name="Goldberg J."/>
            <person name="Griggs A."/>
            <person name="Gujja S."/>
            <person name="Heilman E."/>
            <person name="Heiman D."/>
            <person name="Howarth C."/>
            <person name="Mehta T."/>
            <person name="Neiman D."/>
            <person name="Pearson M."/>
            <person name="Roberts A."/>
            <person name="Saif S."/>
            <person name="Shea T."/>
            <person name="Shenoy N."/>
            <person name="Sisk P."/>
            <person name="Stolte C."/>
            <person name="Sykes S."/>
            <person name="White J."/>
            <person name="Yandava C."/>
            <person name="Haas B."/>
            <person name="Nusbaum C."/>
            <person name="Birren B."/>
        </authorList>
    </citation>
    <scope>NUCLEOTIDE SEQUENCE [LARGE SCALE GENOMIC DNA]</scope>
    <source>
        <strain evidence="11">ATCC 50818</strain>
    </source>
</reference>
<gene>
    <name evidence="11" type="ORF">PTSG_13131</name>
</gene>
<evidence type="ECO:0000313" key="12">
    <source>
        <dbReference type="Proteomes" id="UP000007799"/>
    </source>
</evidence>
<dbReference type="PANTHER" id="PTHR31576">
    <property type="entry name" value="TATA BOX-BINDING PROTEIN-ASSOCIATED FACTOR RNA POLYMERASE I SUBUNIT B"/>
    <property type="match status" value="1"/>
</dbReference>
<keyword evidence="9" id="KW-0539">Nucleus</keyword>
<evidence type="ECO:0000256" key="7">
    <source>
        <dbReference type="ARBA" id="ARBA00023125"/>
    </source>
</evidence>
<dbReference type="EMBL" id="GL832994">
    <property type="protein sequence ID" value="EGD81060.1"/>
    <property type="molecule type" value="Genomic_DNA"/>
</dbReference>
<comment type="similarity">
    <text evidence="2">Belongs to the RRN7/TAF1B family.</text>
</comment>
<dbReference type="AlphaFoldDB" id="F2USF1"/>
<accession>F2USF1</accession>
<keyword evidence="7" id="KW-0238">DNA-binding</keyword>
<dbReference type="Proteomes" id="UP000007799">
    <property type="component" value="Unassembled WGS sequence"/>
</dbReference>
<evidence type="ECO:0000256" key="1">
    <source>
        <dbReference type="ARBA" id="ARBA00004604"/>
    </source>
</evidence>
<protein>
    <submittedName>
        <fullName evidence="11">Uncharacterized protein</fullName>
    </submittedName>
</protein>
<keyword evidence="12" id="KW-1185">Reference proteome</keyword>
<dbReference type="GO" id="GO:0070860">
    <property type="term" value="C:RNA polymerase I core factor complex"/>
    <property type="evidence" value="ECO:0007669"/>
    <property type="project" value="InterPro"/>
</dbReference>
<dbReference type="GO" id="GO:0001164">
    <property type="term" value="F:RNA polymerase I core promoter sequence-specific DNA binding"/>
    <property type="evidence" value="ECO:0007669"/>
    <property type="project" value="InterPro"/>
</dbReference>
<proteinExistence type="inferred from homology"/>
<evidence type="ECO:0000256" key="10">
    <source>
        <dbReference type="SAM" id="MobiDB-lite"/>
    </source>
</evidence>
<dbReference type="InterPro" id="IPR033599">
    <property type="entry name" value="TAF1B/Rrn7"/>
</dbReference>
<dbReference type="InParanoid" id="F2USF1"/>
<keyword evidence="4" id="KW-0863">Zinc-finger</keyword>
<evidence type="ECO:0000256" key="4">
    <source>
        <dbReference type="ARBA" id="ARBA00022771"/>
    </source>
</evidence>
<dbReference type="GO" id="GO:0005668">
    <property type="term" value="C:RNA polymerase transcription factor SL1 complex"/>
    <property type="evidence" value="ECO:0007669"/>
    <property type="project" value="TreeGrafter"/>
</dbReference>